<sequence>GFLFACSGEALTKRLRSKAFSSLLRQEIAYFDDQSNNTGALCTRLATEASAVQGATGVRIGLMIQ</sequence>
<dbReference type="Proteomes" id="UP000676336">
    <property type="component" value="Unassembled WGS sequence"/>
</dbReference>
<dbReference type="Gene3D" id="1.20.1560.10">
    <property type="entry name" value="ABC transporter type 1, transmembrane domain"/>
    <property type="match status" value="1"/>
</dbReference>
<dbReference type="EMBL" id="CAJOBI010019260">
    <property type="protein sequence ID" value="CAF4205351.1"/>
    <property type="molecule type" value="Genomic_DNA"/>
</dbReference>
<evidence type="ECO:0000313" key="6">
    <source>
        <dbReference type="EMBL" id="CAF4205351.1"/>
    </source>
</evidence>
<proteinExistence type="predicted"/>
<keyword evidence="2" id="KW-0812">Transmembrane</keyword>
<name>A0A8S2S3X3_9BILA</name>
<feature type="non-terminal residue" evidence="6">
    <location>
        <position position="65"/>
    </location>
</feature>
<comment type="caution">
    <text evidence="6">The sequence shown here is derived from an EMBL/GenBank/DDBJ whole genome shotgun (WGS) entry which is preliminary data.</text>
</comment>
<gene>
    <name evidence="6" type="ORF">SMN809_LOCUS22075</name>
</gene>
<dbReference type="AlphaFoldDB" id="A0A8S2S3X3"/>
<dbReference type="SUPFAM" id="SSF90123">
    <property type="entry name" value="ABC transporter transmembrane region"/>
    <property type="match status" value="1"/>
</dbReference>
<protein>
    <recommendedName>
        <fullName evidence="5">ABC transmembrane type-1 domain-containing protein</fullName>
    </recommendedName>
</protein>
<dbReference type="GO" id="GO:0140359">
    <property type="term" value="F:ABC-type transporter activity"/>
    <property type="evidence" value="ECO:0007669"/>
    <property type="project" value="InterPro"/>
</dbReference>
<evidence type="ECO:0000256" key="1">
    <source>
        <dbReference type="ARBA" id="ARBA00004141"/>
    </source>
</evidence>
<evidence type="ECO:0000256" key="3">
    <source>
        <dbReference type="ARBA" id="ARBA00022989"/>
    </source>
</evidence>
<feature type="non-terminal residue" evidence="6">
    <location>
        <position position="1"/>
    </location>
</feature>
<keyword evidence="3" id="KW-1133">Transmembrane helix</keyword>
<dbReference type="Pfam" id="PF00664">
    <property type="entry name" value="ABC_membrane"/>
    <property type="match status" value="1"/>
</dbReference>
<dbReference type="PROSITE" id="PS50929">
    <property type="entry name" value="ABC_TM1F"/>
    <property type="match status" value="1"/>
</dbReference>
<evidence type="ECO:0000256" key="4">
    <source>
        <dbReference type="ARBA" id="ARBA00023136"/>
    </source>
</evidence>
<dbReference type="PANTHER" id="PTHR24221:SF636">
    <property type="entry name" value="BILE SALT EXPORT PUMP"/>
    <property type="match status" value="1"/>
</dbReference>
<feature type="domain" description="ABC transmembrane type-1" evidence="5">
    <location>
        <begin position="2"/>
        <end position="64"/>
    </location>
</feature>
<evidence type="ECO:0000256" key="2">
    <source>
        <dbReference type="ARBA" id="ARBA00022692"/>
    </source>
</evidence>
<organism evidence="6 7">
    <name type="scientific">Rotaria magnacalcarata</name>
    <dbReference type="NCBI Taxonomy" id="392030"/>
    <lineage>
        <taxon>Eukaryota</taxon>
        <taxon>Metazoa</taxon>
        <taxon>Spiralia</taxon>
        <taxon>Gnathifera</taxon>
        <taxon>Rotifera</taxon>
        <taxon>Eurotatoria</taxon>
        <taxon>Bdelloidea</taxon>
        <taxon>Philodinida</taxon>
        <taxon>Philodinidae</taxon>
        <taxon>Rotaria</taxon>
    </lineage>
</organism>
<dbReference type="PANTHER" id="PTHR24221">
    <property type="entry name" value="ATP-BINDING CASSETTE SUB-FAMILY B"/>
    <property type="match status" value="1"/>
</dbReference>
<comment type="subcellular location">
    <subcellularLocation>
        <location evidence="1">Membrane</location>
        <topology evidence="1">Multi-pass membrane protein</topology>
    </subcellularLocation>
</comment>
<dbReference type="InterPro" id="IPR039421">
    <property type="entry name" value="Type_1_exporter"/>
</dbReference>
<keyword evidence="4" id="KW-0472">Membrane</keyword>
<accession>A0A8S2S3X3</accession>
<dbReference type="GO" id="GO:0005524">
    <property type="term" value="F:ATP binding"/>
    <property type="evidence" value="ECO:0007669"/>
    <property type="project" value="InterPro"/>
</dbReference>
<reference evidence="6" key="1">
    <citation type="submission" date="2021-02" db="EMBL/GenBank/DDBJ databases">
        <authorList>
            <person name="Nowell W R."/>
        </authorList>
    </citation>
    <scope>NUCLEOTIDE SEQUENCE</scope>
</reference>
<evidence type="ECO:0000313" key="7">
    <source>
        <dbReference type="Proteomes" id="UP000676336"/>
    </source>
</evidence>
<evidence type="ECO:0000259" key="5">
    <source>
        <dbReference type="PROSITE" id="PS50929"/>
    </source>
</evidence>
<dbReference type="InterPro" id="IPR011527">
    <property type="entry name" value="ABC1_TM_dom"/>
</dbReference>
<dbReference type="InterPro" id="IPR036640">
    <property type="entry name" value="ABC1_TM_sf"/>
</dbReference>
<dbReference type="GO" id="GO:0016324">
    <property type="term" value="C:apical plasma membrane"/>
    <property type="evidence" value="ECO:0007669"/>
    <property type="project" value="TreeGrafter"/>
</dbReference>